<keyword evidence="1" id="KW-0812">Transmembrane</keyword>
<dbReference type="InterPro" id="IPR000620">
    <property type="entry name" value="EamA_dom"/>
</dbReference>
<accession>A0A832DFP5</accession>
<feature type="transmembrane region" description="Helical" evidence="1">
    <location>
        <begin position="116"/>
        <end position="134"/>
    </location>
</feature>
<sequence>MIYLILAIICSSSLALILKQGNVKKSNTAILINANYLTASLLSLAFIFYKGTFTISLSAFLFALALGYLFAATFFIYSKAVGLAGTALATVSARLSVLIPVVLSIILYGESPNIKMVLGFLMALITLYLFYLSLKNHNGSPHTKRSYIILIILLLGIGLVDFSMKIFERNFPIEEKGTFVFTIFFSAFIYTFIYIIYKKIKFETHTFKLGLLLGLPNVLAIHFVLAALSELPAIVVFPIQNIGVIVFTAIMAYLIWKEKINNYGIAALIAGIISIILLRL</sequence>
<feature type="domain" description="EamA" evidence="2">
    <location>
        <begin position="147"/>
        <end position="278"/>
    </location>
</feature>
<feature type="transmembrane region" description="Helical" evidence="1">
    <location>
        <begin position="56"/>
        <end position="77"/>
    </location>
</feature>
<dbReference type="InterPro" id="IPR037185">
    <property type="entry name" value="EmrE-like"/>
</dbReference>
<gene>
    <name evidence="3" type="ORF">ENS56_03700</name>
</gene>
<organism evidence="3">
    <name type="scientific">Ignavibacterium album</name>
    <dbReference type="NCBI Taxonomy" id="591197"/>
    <lineage>
        <taxon>Bacteria</taxon>
        <taxon>Pseudomonadati</taxon>
        <taxon>Ignavibacteriota</taxon>
        <taxon>Ignavibacteria</taxon>
        <taxon>Ignavibacteriales</taxon>
        <taxon>Ignavibacteriaceae</taxon>
        <taxon>Ignavibacterium</taxon>
    </lineage>
</organism>
<evidence type="ECO:0000313" key="3">
    <source>
        <dbReference type="EMBL" id="HGT47115.1"/>
    </source>
</evidence>
<dbReference type="SUPFAM" id="SSF103481">
    <property type="entry name" value="Multidrug resistance efflux transporter EmrE"/>
    <property type="match status" value="2"/>
</dbReference>
<feature type="transmembrane region" description="Helical" evidence="1">
    <location>
        <begin position="83"/>
        <end position="109"/>
    </location>
</feature>
<keyword evidence="1" id="KW-0472">Membrane</keyword>
<reference evidence="3" key="1">
    <citation type="journal article" date="2020" name="mSystems">
        <title>Genome- and Community-Level Interaction Insights into Carbon Utilization and Element Cycling Functions of Hydrothermarchaeota in Hydrothermal Sediment.</title>
        <authorList>
            <person name="Zhou Z."/>
            <person name="Liu Y."/>
            <person name="Xu W."/>
            <person name="Pan J."/>
            <person name="Luo Z.H."/>
            <person name="Li M."/>
        </authorList>
    </citation>
    <scope>NUCLEOTIDE SEQUENCE [LARGE SCALE GENOMIC DNA]</scope>
    <source>
        <strain evidence="3">SpSt-500</strain>
    </source>
</reference>
<evidence type="ECO:0000256" key="1">
    <source>
        <dbReference type="SAM" id="Phobius"/>
    </source>
</evidence>
<dbReference type="EMBL" id="DSVI01000004">
    <property type="protein sequence ID" value="HGT47115.1"/>
    <property type="molecule type" value="Genomic_DNA"/>
</dbReference>
<evidence type="ECO:0000259" key="2">
    <source>
        <dbReference type="Pfam" id="PF00892"/>
    </source>
</evidence>
<dbReference type="Pfam" id="PF00892">
    <property type="entry name" value="EamA"/>
    <property type="match status" value="2"/>
</dbReference>
<feature type="transmembrane region" description="Helical" evidence="1">
    <location>
        <begin position="209"/>
        <end position="228"/>
    </location>
</feature>
<dbReference type="Gene3D" id="1.10.3730.20">
    <property type="match status" value="1"/>
</dbReference>
<name>A0A832DFP5_9BACT</name>
<feature type="transmembrane region" description="Helical" evidence="1">
    <location>
        <begin position="235"/>
        <end position="256"/>
    </location>
</feature>
<feature type="transmembrane region" description="Helical" evidence="1">
    <location>
        <begin position="179"/>
        <end position="197"/>
    </location>
</feature>
<proteinExistence type="predicted"/>
<feature type="transmembrane region" description="Helical" evidence="1">
    <location>
        <begin position="29"/>
        <end position="49"/>
    </location>
</feature>
<protein>
    <recommendedName>
        <fullName evidence="2">EamA domain-containing protein</fullName>
    </recommendedName>
</protein>
<dbReference type="GO" id="GO:0016020">
    <property type="term" value="C:membrane"/>
    <property type="evidence" value="ECO:0007669"/>
    <property type="project" value="InterPro"/>
</dbReference>
<feature type="domain" description="EamA" evidence="2">
    <location>
        <begin position="2"/>
        <end position="131"/>
    </location>
</feature>
<feature type="transmembrane region" description="Helical" evidence="1">
    <location>
        <begin position="262"/>
        <end position="278"/>
    </location>
</feature>
<feature type="transmembrane region" description="Helical" evidence="1">
    <location>
        <begin position="146"/>
        <end position="167"/>
    </location>
</feature>
<dbReference type="AlphaFoldDB" id="A0A832DFP5"/>
<keyword evidence="1" id="KW-1133">Transmembrane helix</keyword>
<comment type="caution">
    <text evidence="3">The sequence shown here is derived from an EMBL/GenBank/DDBJ whole genome shotgun (WGS) entry which is preliminary data.</text>
</comment>